<evidence type="ECO:0000313" key="4">
    <source>
        <dbReference type="EMBL" id="GJT25827.1"/>
    </source>
</evidence>
<proteinExistence type="predicted"/>
<organism evidence="4 5">
    <name type="scientific">Tanacetum coccineum</name>
    <dbReference type="NCBI Taxonomy" id="301880"/>
    <lineage>
        <taxon>Eukaryota</taxon>
        <taxon>Viridiplantae</taxon>
        <taxon>Streptophyta</taxon>
        <taxon>Embryophyta</taxon>
        <taxon>Tracheophyta</taxon>
        <taxon>Spermatophyta</taxon>
        <taxon>Magnoliopsida</taxon>
        <taxon>eudicotyledons</taxon>
        <taxon>Gunneridae</taxon>
        <taxon>Pentapetalae</taxon>
        <taxon>asterids</taxon>
        <taxon>campanulids</taxon>
        <taxon>Asterales</taxon>
        <taxon>Asteraceae</taxon>
        <taxon>Asteroideae</taxon>
        <taxon>Anthemideae</taxon>
        <taxon>Anthemidinae</taxon>
        <taxon>Tanacetum</taxon>
    </lineage>
</organism>
<evidence type="ECO:0000259" key="2">
    <source>
        <dbReference type="Pfam" id="PF00078"/>
    </source>
</evidence>
<dbReference type="Pfam" id="PF03732">
    <property type="entry name" value="Retrotrans_gag"/>
    <property type="match status" value="1"/>
</dbReference>
<dbReference type="CDD" id="cd00303">
    <property type="entry name" value="retropepsin_like"/>
    <property type="match status" value="1"/>
</dbReference>
<dbReference type="Gene3D" id="3.30.70.270">
    <property type="match status" value="1"/>
</dbReference>
<sequence>MVVSVYNLNKVTNSNADLEEYDDSNEIRDCDQEMKVNNDVWDQMNVSGNVEEEVEIEKEVIDNEKLNVMKRNNKKMNVSDSSNVSTSVNDSSLNNSTYNMIREHGSSGTNNDKENVWKKINQVVNNDSDTVIIRDKKGLDNSLLFVPTKITETYREVVVFDEELVELGSRNWQKHCVVTLLDVIWSLVNKIQYKKEPSKLPLWVKLLNVPLEAWTHKGISALASGVGKPIIMDAQTTEICHYGKGRMGFARVLVEVDASKGFKNAVEVVYRNAEKKETIIKHVAVDLHEGKKQEVEGSDAEKRTNENNNEGFVEVQYKRKSEEFDGMRNKNDGIEVEDVFEDTSPTAKMMALNNMECLAEEGEKTKRGNSSNQGRKPSVCVVIESHLKANKLAKAYSKTFGNWLWESNSMHSRKGCKIILSWNDADEELKVHYVISNEKPWVLMGDFNVTLNLGEHTMGGSSMTDDMKEFNECVNKIEVDDLCSFAMFFTWEKNPKAVIPGVMKKLDRVMLRDLVKDKQRLLDRDPHNGILKNDMVKTLLEYQDVMLDEKKLLYQKAKIKWFKEGDHNTTFFHRVIKGITNKGRIEAVCNDKGERVEGKAVVDEFIKHFNAFLGITHTVSPIKDNAELFSKKLTKEEANWMVREMTDNEIKDGMFNIGDNKAPGPDGFTSTCFKKHGELWEMMFVRQLRNFSQMENCWERRVPFDQRNNPPQHPRIVYPLILNINYFRHFLDIILNYDPMDDEPMWVGDRVVALTLDSAITIPETANEFAIKGNHLTLVKGNQFDGRTKTDPHKHIHEFLRICDMFKYRDTKNEAVRLMTFPLSLTREAKTWLDELNEGTIETWDELRTVFISRFFPPALFDQPLEEIRAFSQHENESLIDAWLRMKEMLKNCHVGGIFLYKTPNQAYQLLKDKVLLKLDSGLKIKQPNHLLRKSLLLPMKYKELQSRAKQPTPDLDDDDIPMSREEEAKFMQTFCKTHFYNDYRDRDSNRDNRCSSRRNDYNRDNYQFNTDDKSYDLQSQFNDFMKSQQSTNTFVKETFMDLKTQLETVAKNHQASIQNLETKFDRLADKQSGRPSGSLPSNTQPNSRGNNSKAYQPPQSRNEHVNAVFTRSGKSYDPPDNPNDQQNNSETPINFDSDDEDDEPTPQPKTQPSKPVKETPLPKPYKPKIPYPQRLRKEKMEAQYEKFLDMIRAVRINVPLVDVLAGMPNYGKFLKELISNKHKIEQIFSAFLSNETDLGASINLIPYSLYEKLYLETLKPTKMSVRLADRSFQYPIGIAKNMLVEVGKFTFPADFVILEMEEDSKVPLILGRPFLHTADAIILVKQKQLNLGVGTERMIFYIYSAIKHSYSNDDVCFSIDVIDEILEEDFDALLDKGSKILHSIEGTVLEEEIFSEFVKFIAMVSDENYDSECMLAIFHDMIEESVEVFMDDFSVFGNSFDKCINNLDKMLQRCKDAHLVLNWEKCHFMVKEGIVLGHKVSGAGLEVDKAKINVISKLSPLLTSKVLEAF</sequence>
<dbReference type="PANTHER" id="PTHR33067">
    <property type="entry name" value="RNA-DIRECTED DNA POLYMERASE-RELATED"/>
    <property type="match status" value="1"/>
</dbReference>
<keyword evidence="4" id="KW-0548">Nucleotidyltransferase</keyword>
<dbReference type="SUPFAM" id="SSF56219">
    <property type="entry name" value="DNase I-like"/>
    <property type="match status" value="1"/>
</dbReference>
<comment type="caution">
    <text evidence="4">The sequence shown here is derived from an EMBL/GenBank/DDBJ whole genome shotgun (WGS) entry which is preliminary data.</text>
</comment>
<gene>
    <name evidence="4" type="ORF">Tco_0895764</name>
</gene>
<dbReference type="EMBL" id="BQNB010014243">
    <property type="protein sequence ID" value="GJT25827.1"/>
    <property type="molecule type" value="Genomic_DNA"/>
</dbReference>
<dbReference type="SUPFAM" id="SSF56672">
    <property type="entry name" value="DNA/RNA polymerases"/>
    <property type="match status" value="1"/>
</dbReference>
<dbReference type="InterPro" id="IPR021109">
    <property type="entry name" value="Peptidase_aspartic_dom_sf"/>
</dbReference>
<feature type="domain" description="Retrotransposon gag" evidence="3">
    <location>
        <begin position="821"/>
        <end position="894"/>
    </location>
</feature>
<reference evidence="4" key="1">
    <citation type="journal article" date="2022" name="Int. J. Mol. Sci.">
        <title>Draft Genome of Tanacetum Coccineum: Genomic Comparison of Closely Related Tanacetum-Family Plants.</title>
        <authorList>
            <person name="Yamashiro T."/>
            <person name="Shiraishi A."/>
            <person name="Nakayama K."/>
            <person name="Satake H."/>
        </authorList>
    </citation>
    <scope>NUCLEOTIDE SEQUENCE</scope>
</reference>
<accession>A0ABQ5CHN4</accession>
<evidence type="ECO:0000259" key="3">
    <source>
        <dbReference type="Pfam" id="PF03732"/>
    </source>
</evidence>
<keyword evidence="4" id="KW-0808">Transferase</keyword>
<protein>
    <submittedName>
        <fullName evidence="4">Reverse transcriptase domain-containing protein</fullName>
    </submittedName>
</protein>
<dbReference type="InterPro" id="IPR000477">
    <property type="entry name" value="RT_dom"/>
</dbReference>
<dbReference type="InterPro" id="IPR043502">
    <property type="entry name" value="DNA/RNA_pol_sf"/>
</dbReference>
<name>A0ABQ5CHN4_9ASTR</name>
<dbReference type="InterPro" id="IPR043128">
    <property type="entry name" value="Rev_trsase/Diguanyl_cyclase"/>
</dbReference>
<reference evidence="4" key="2">
    <citation type="submission" date="2022-01" db="EMBL/GenBank/DDBJ databases">
        <authorList>
            <person name="Yamashiro T."/>
            <person name="Shiraishi A."/>
            <person name="Satake H."/>
            <person name="Nakayama K."/>
        </authorList>
    </citation>
    <scope>NUCLEOTIDE SEQUENCE</scope>
</reference>
<dbReference type="InterPro" id="IPR036691">
    <property type="entry name" value="Endo/exonu/phosph_ase_sf"/>
</dbReference>
<keyword evidence="4" id="KW-0695">RNA-directed DNA polymerase</keyword>
<feature type="compositionally biased region" description="Basic and acidic residues" evidence="1">
    <location>
        <begin position="987"/>
        <end position="1004"/>
    </location>
</feature>
<dbReference type="InterPro" id="IPR005162">
    <property type="entry name" value="Retrotrans_gag_dom"/>
</dbReference>
<feature type="region of interest" description="Disordered" evidence="1">
    <location>
        <begin position="987"/>
        <end position="1013"/>
    </location>
</feature>
<feature type="compositionally biased region" description="Pro residues" evidence="1">
    <location>
        <begin position="1162"/>
        <end position="1171"/>
    </location>
</feature>
<dbReference type="GO" id="GO:0003964">
    <property type="term" value="F:RNA-directed DNA polymerase activity"/>
    <property type="evidence" value="ECO:0007669"/>
    <property type="project" value="UniProtKB-KW"/>
</dbReference>
<dbReference type="Pfam" id="PF00078">
    <property type="entry name" value="RVT_1"/>
    <property type="match status" value="1"/>
</dbReference>
<feature type="region of interest" description="Disordered" evidence="1">
    <location>
        <begin position="1070"/>
        <end position="1175"/>
    </location>
</feature>
<evidence type="ECO:0000256" key="1">
    <source>
        <dbReference type="SAM" id="MobiDB-lite"/>
    </source>
</evidence>
<dbReference type="Gene3D" id="2.40.70.10">
    <property type="entry name" value="Acid Proteases"/>
    <property type="match status" value="1"/>
</dbReference>
<dbReference type="Proteomes" id="UP001151760">
    <property type="component" value="Unassembled WGS sequence"/>
</dbReference>
<evidence type="ECO:0000313" key="5">
    <source>
        <dbReference type="Proteomes" id="UP001151760"/>
    </source>
</evidence>
<dbReference type="PANTHER" id="PTHR33067:SF9">
    <property type="entry name" value="RNA-DIRECTED DNA POLYMERASE"/>
    <property type="match status" value="1"/>
</dbReference>
<feature type="domain" description="Reverse transcriptase" evidence="2">
    <location>
        <begin position="1415"/>
        <end position="1480"/>
    </location>
</feature>
<feature type="compositionally biased region" description="Polar residues" evidence="1">
    <location>
        <begin position="1074"/>
        <end position="1101"/>
    </location>
</feature>
<keyword evidence="5" id="KW-1185">Reference proteome</keyword>